<evidence type="ECO:0000313" key="2">
    <source>
        <dbReference type="Proteomes" id="UP000217276"/>
    </source>
</evidence>
<evidence type="ECO:0000313" key="1">
    <source>
        <dbReference type="EMBL" id="ATA82660.1"/>
    </source>
</evidence>
<accession>A0A250FC12</accession>
<dbReference type="SUPFAM" id="SSF52058">
    <property type="entry name" value="L domain-like"/>
    <property type="match status" value="1"/>
</dbReference>
<gene>
    <name evidence="1" type="ORF">CGC53_10075</name>
</gene>
<sequence length="282" mass="32975">MNFELDFTNSLNVPYNLLLEGVAYAKNKRIKSITLRQEGFEIPDIDLSALSLYPDIETLNFSVRIGKNSNIDGIYILKHLKRLSYAGYDSIPLDHTQLTSITYLYTHFSKNHLEGNARFQNLNDLETLHLWHLNHTDCVFLSEINTLKNLELTHGSLPTIEGLQYLPNLEHLKLDYLPKLKDINAINQCDKISSLTILRSKNIYLESLKESNIKNLFIDKVDNLEFIKDFNSLENLYIYDDIKNGDLNPIFYNNSLKKIEIYSYKKKYNRTKEQIKEFLNKK</sequence>
<dbReference type="EMBL" id="CP022384">
    <property type="protein sequence ID" value="ATA82660.1"/>
    <property type="molecule type" value="Genomic_DNA"/>
</dbReference>
<reference evidence="2" key="1">
    <citation type="submission" date="2017-06" db="EMBL/GenBank/DDBJ databases">
        <title>Capnocytophaga spp. assemblies.</title>
        <authorList>
            <person name="Gulvik C.A."/>
        </authorList>
    </citation>
    <scope>NUCLEOTIDE SEQUENCE [LARGE SCALE GENOMIC DNA]</scope>
    <source>
        <strain evidence="2">H6253</strain>
    </source>
</reference>
<keyword evidence="2" id="KW-1185">Reference proteome</keyword>
<dbReference type="Proteomes" id="UP000217276">
    <property type="component" value="Chromosome"/>
</dbReference>
<organism evidence="1 2">
    <name type="scientific">Capnocytophaga leadbetteri</name>
    <dbReference type="NCBI Taxonomy" id="327575"/>
    <lineage>
        <taxon>Bacteria</taxon>
        <taxon>Pseudomonadati</taxon>
        <taxon>Bacteroidota</taxon>
        <taxon>Flavobacteriia</taxon>
        <taxon>Flavobacteriales</taxon>
        <taxon>Flavobacteriaceae</taxon>
        <taxon>Capnocytophaga</taxon>
    </lineage>
</organism>
<dbReference type="InterPro" id="IPR032675">
    <property type="entry name" value="LRR_dom_sf"/>
</dbReference>
<evidence type="ECO:0008006" key="3">
    <source>
        <dbReference type="Google" id="ProtNLM"/>
    </source>
</evidence>
<proteinExistence type="predicted"/>
<dbReference type="RefSeq" id="WP_095914645.1">
    <property type="nucleotide sequence ID" value="NZ_CAUUPF010000017.1"/>
</dbReference>
<protein>
    <recommendedName>
        <fullName evidence="3">Internalin A</fullName>
    </recommendedName>
</protein>
<dbReference type="KEGG" id="clk:CGC53_10075"/>
<dbReference type="AlphaFoldDB" id="A0A250FC12"/>
<name>A0A250FC12_9FLAO</name>
<dbReference type="Gene3D" id="3.80.10.10">
    <property type="entry name" value="Ribonuclease Inhibitor"/>
    <property type="match status" value="1"/>
</dbReference>